<comment type="caution">
    <text evidence="1">The sequence shown here is derived from an EMBL/GenBank/DDBJ whole genome shotgun (WGS) entry which is preliminary data.</text>
</comment>
<organism evidence="1 2">
    <name type="scientific">Shewanella scandinavica</name>
    <dbReference type="NCBI Taxonomy" id="3063538"/>
    <lineage>
        <taxon>Bacteria</taxon>
        <taxon>Pseudomonadati</taxon>
        <taxon>Pseudomonadota</taxon>
        <taxon>Gammaproteobacteria</taxon>
        <taxon>Alteromonadales</taxon>
        <taxon>Shewanellaceae</taxon>
        <taxon>Shewanella</taxon>
    </lineage>
</organism>
<reference evidence="1 2" key="1">
    <citation type="submission" date="2023-07" db="EMBL/GenBank/DDBJ databases">
        <title>Novel Shewanella species isolated from Baltic Sea sediments.</title>
        <authorList>
            <person name="Martin-Rodriguez A.J."/>
        </authorList>
    </citation>
    <scope>NUCLEOTIDE SEQUENCE [LARGE SCALE GENOMIC DNA]</scope>
    <source>
        <strain evidence="1 2">SP2S1-2</strain>
    </source>
</reference>
<protein>
    <submittedName>
        <fullName evidence="1">Imm8 family immunity protein</fullName>
    </submittedName>
</protein>
<evidence type="ECO:0000313" key="2">
    <source>
        <dbReference type="Proteomes" id="UP001249505"/>
    </source>
</evidence>
<dbReference type="Proteomes" id="UP001249505">
    <property type="component" value="Unassembled WGS sequence"/>
</dbReference>
<dbReference type="Pfam" id="PF15586">
    <property type="entry name" value="Imm8"/>
    <property type="match status" value="1"/>
</dbReference>
<dbReference type="EMBL" id="JAUOES010000054">
    <property type="protein sequence ID" value="MDT3282995.1"/>
    <property type="molecule type" value="Genomic_DNA"/>
</dbReference>
<dbReference type="InterPro" id="IPR028964">
    <property type="entry name" value="Imm8"/>
</dbReference>
<evidence type="ECO:0000313" key="1">
    <source>
        <dbReference type="EMBL" id="MDT3282995.1"/>
    </source>
</evidence>
<dbReference type="RefSeq" id="WP_311901196.1">
    <property type="nucleotide sequence ID" value="NZ_JAUOES010000054.1"/>
</dbReference>
<keyword evidence="2" id="KW-1185">Reference proteome</keyword>
<gene>
    <name evidence="1" type="ORF">Q4Q50_22175</name>
</gene>
<accession>A0ABU3G5T6</accession>
<sequence>MKPIIVSYDCTDHDPIDKWVPDDAHDVDFWMNFTVGPDSEGGDNFQVHIVTPNNLNGKNSSKHAIVLNEYSWSGVVSEVEKILEQCQGQDWASISEQLAKHMSWEFENYKPYSGGT</sequence>
<proteinExistence type="predicted"/>
<name>A0ABU3G5T6_9GAMM</name>